<proteinExistence type="predicted"/>
<dbReference type="EMBL" id="BARS01004415">
    <property type="protein sequence ID" value="GAF77867.1"/>
    <property type="molecule type" value="Genomic_DNA"/>
</dbReference>
<sequence>MTEAPTQLTQAKTEIQLAQFKTTGAFRIGQATSQALFNEIARRDDMGYFWTTGIVELAFRNDFEIVDQNDEPAPWMDKWREAAYIDEIMRGVSYERTDGSTSFVWFEDPELPVLYPFPQDQTHFQIDEKGDIIEFQFEEHLGGGLSP</sequence>
<name>X0SPR2_9ZZZZ</name>
<gene>
    <name evidence="1" type="ORF">S01H1_08627</name>
</gene>
<accession>X0SPR2</accession>
<comment type="caution">
    <text evidence="1">The sequence shown here is derived from an EMBL/GenBank/DDBJ whole genome shotgun (WGS) entry which is preliminary data.</text>
</comment>
<protein>
    <submittedName>
        <fullName evidence="1">Uncharacterized protein</fullName>
    </submittedName>
</protein>
<evidence type="ECO:0000313" key="1">
    <source>
        <dbReference type="EMBL" id="GAF77867.1"/>
    </source>
</evidence>
<reference evidence="1" key="1">
    <citation type="journal article" date="2014" name="Front. Microbiol.">
        <title>High frequency of phylogenetically diverse reductive dehalogenase-homologous genes in deep subseafloor sedimentary metagenomes.</title>
        <authorList>
            <person name="Kawai M."/>
            <person name="Futagami T."/>
            <person name="Toyoda A."/>
            <person name="Takaki Y."/>
            <person name="Nishi S."/>
            <person name="Hori S."/>
            <person name="Arai W."/>
            <person name="Tsubouchi T."/>
            <person name="Morono Y."/>
            <person name="Uchiyama I."/>
            <person name="Ito T."/>
            <person name="Fujiyama A."/>
            <person name="Inagaki F."/>
            <person name="Takami H."/>
        </authorList>
    </citation>
    <scope>NUCLEOTIDE SEQUENCE</scope>
    <source>
        <strain evidence="1">Expedition CK06-06</strain>
    </source>
</reference>
<dbReference type="AlphaFoldDB" id="X0SPR2"/>
<feature type="non-terminal residue" evidence="1">
    <location>
        <position position="147"/>
    </location>
</feature>
<organism evidence="1">
    <name type="scientific">marine sediment metagenome</name>
    <dbReference type="NCBI Taxonomy" id="412755"/>
    <lineage>
        <taxon>unclassified sequences</taxon>
        <taxon>metagenomes</taxon>
        <taxon>ecological metagenomes</taxon>
    </lineage>
</organism>